<comment type="caution">
    <text evidence="1">The sequence shown here is derived from an EMBL/GenBank/DDBJ whole genome shotgun (WGS) entry which is preliminary data.</text>
</comment>
<evidence type="ECO:0000313" key="2">
    <source>
        <dbReference type="Proteomes" id="UP000708208"/>
    </source>
</evidence>
<organism evidence="1 2">
    <name type="scientific">Allacma fusca</name>
    <dbReference type="NCBI Taxonomy" id="39272"/>
    <lineage>
        <taxon>Eukaryota</taxon>
        <taxon>Metazoa</taxon>
        <taxon>Ecdysozoa</taxon>
        <taxon>Arthropoda</taxon>
        <taxon>Hexapoda</taxon>
        <taxon>Collembola</taxon>
        <taxon>Symphypleona</taxon>
        <taxon>Sminthuridae</taxon>
        <taxon>Allacma</taxon>
    </lineage>
</organism>
<dbReference type="AlphaFoldDB" id="A0A8J2PHF2"/>
<evidence type="ECO:0000313" key="1">
    <source>
        <dbReference type="EMBL" id="CAG7815260.1"/>
    </source>
</evidence>
<dbReference type="Proteomes" id="UP000708208">
    <property type="component" value="Unassembled WGS sequence"/>
</dbReference>
<keyword evidence="2" id="KW-1185">Reference proteome</keyword>
<gene>
    <name evidence="1" type="ORF">AFUS01_LOCUS25955</name>
</gene>
<accession>A0A8J2PHF2</accession>
<sequence>MLSIYNSMQTEVPAPVTPSSSYKFLLRDQVYTSDFFDFPATILIIEDYFETIPKEIYNSNANNYQQMNPKQLPIPEFSAVHLLQVTFSHFGGLTTDEMIVLDFFTQMCGTRAMDREMLAKLSVSLQLKQLFFLVDTYGMDTLLPFQTEVEQLSCKWHSSCEVIPWNVSNVLLAVAKCCQSNNSKLELLSTVSSFRQDFDP</sequence>
<proteinExistence type="predicted"/>
<reference evidence="1" key="1">
    <citation type="submission" date="2021-06" db="EMBL/GenBank/DDBJ databases">
        <authorList>
            <person name="Hodson N. C."/>
            <person name="Mongue J. A."/>
            <person name="Jaron S. K."/>
        </authorList>
    </citation>
    <scope>NUCLEOTIDE SEQUENCE</scope>
</reference>
<dbReference type="EMBL" id="CAJVCH010340445">
    <property type="protein sequence ID" value="CAG7815260.1"/>
    <property type="molecule type" value="Genomic_DNA"/>
</dbReference>
<name>A0A8J2PHF2_9HEXA</name>
<protein>
    <submittedName>
        <fullName evidence="1">Uncharacterized protein</fullName>
    </submittedName>
</protein>